<dbReference type="EMBL" id="GL376577">
    <property type="status" value="NOT_ANNOTATED_CDS"/>
    <property type="molecule type" value="Genomic_DNA"/>
</dbReference>
<reference evidence="3" key="2">
    <citation type="submission" date="2010-04" db="EMBL/GenBank/DDBJ databases">
        <authorList>
            <person name="Buell R."/>
            <person name="Hamilton J."/>
            <person name="Hostetler J."/>
        </authorList>
    </citation>
    <scope>NUCLEOTIDE SEQUENCE [LARGE SCALE GENOMIC DNA]</scope>
    <source>
        <strain evidence="3">DAOM:BR144</strain>
    </source>
</reference>
<dbReference type="InParanoid" id="K3X7N5"/>
<evidence type="ECO:0000256" key="1">
    <source>
        <dbReference type="SAM" id="SignalP"/>
    </source>
</evidence>
<reference evidence="2" key="3">
    <citation type="submission" date="2015-02" db="UniProtKB">
        <authorList>
            <consortium name="EnsemblProtists"/>
        </authorList>
    </citation>
    <scope>IDENTIFICATION</scope>
    <source>
        <strain evidence="2">DAOM BR144</strain>
    </source>
</reference>
<evidence type="ECO:0000313" key="3">
    <source>
        <dbReference type="Proteomes" id="UP000019132"/>
    </source>
</evidence>
<dbReference type="eggNOG" id="ENOG502RZCH">
    <property type="taxonomic scope" value="Eukaryota"/>
</dbReference>
<dbReference type="Proteomes" id="UP000019132">
    <property type="component" value="Unassembled WGS sequence"/>
</dbReference>
<accession>K3X7N5</accession>
<dbReference type="VEuPathDB" id="FungiDB:PYU1_G013205"/>
<feature type="chain" id="PRO_5003872941" evidence="1">
    <location>
        <begin position="26"/>
        <end position="240"/>
    </location>
</feature>
<dbReference type="OMA" id="IRMSKFR"/>
<dbReference type="AlphaFoldDB" id="K3X7N5"/>
<keyword evidence="3" id="KW-1185">Reference proteome</keyword>
<name>K3X7N5_GLOUD</name>
<dbReference type="EnsemblProtists" id="PYU1_T013234">
    <property type="protein sequence ID" value="PYU1_T013234"/>
    <property type="gene ID" value="PYU1_G013205"/>
</dbReference>
<sequence>MSHVSLAVYLLGAIAWTSMLEGVHATQTNVTALCSPSANPPLLKKGATTYVCINVNDNYRAVFTPVADKFTVLRVTDSWSDPRVGANPSGAYVSVSSGALRSYYKLFASDAGRVYPYMTAIISVKKGVIQGVTWDDGCYFCNSETCEPNLFSSATNGSASKLSGQGYTCYNDLTTCTGENATACDITLYVGWTGTDKSGNYLSSAGLRMSQFKKYSISSYFKKVASSFSSLLPSSRFDDT</sequence>
<dbReference type="HOGENOM" id="CLU_088785_0_0_1"/>
<evidence type="ECO:0000313" key="2">
    <source>
        <dbReference type="EnsemblProtists" id="PYU1_T013234"/>
    </source>
</evidence>
<keyword evidence="1" id="KW-0732">Signal</keyword>
<protein>
    <submittedName>
        <fullName evidence="2">Uncharacterized protein</fullName>
    </submittedName>
</protein>
<proteinExistence type="predicted"/>
<feature type="signal peptide" evidence="1">
    <location>
        <begin position="1"/>
        <end position="25"/>
    </location>
</feature>
<reference evidence="3" key="1">
    <citation type="journal article" date="2010" name="Genome Biol.">
        <title>Genome sequence of the necrotrophic plant pathogen Pythium ultimum reveals original pathogenicity mechanisms and effector repertoire.</title>
        <authorList>
            <person name="Levesque C.A."/>
            <person name="Brouwer H."/>
            <person name="Cano L."/>
            <person name="Hamilton J.P."/>
            <person name="Holt C."/>
            <person name="Huitema E."/>
            <person name="Raffaele S."/>
            <person name="Robideau G.P."/>
            <person name="Thines M."/>
            <person name="Win J."/>
            <person name="Zerillo M.M."/>
            <person name="Beakes G.W."/>
            <person name="Boore J.L."/>
            <person name="Busam D."/>
            <person name="Dumas B."/>
            <person name="Ferriera S."/>
            <person name="Fuerstenberg S.I."/>
            <person name="Gachon C.M."/>
            <person name="Gaulin E."/>
            <person name="Govers F."/>
            <person name="Grenville-Briggs L."/>
            <person name="Horner N."/>
            <person name="Hostetler J."/>
            <person name="Jiang R.H."/>
            <person name="Johnson J."/>
            <person name="Krajaejun T."/>
            <person name="Lin H."/>
            <person name="Meijer H.J."/>
            <person name="Moore B."/>
            <person name="Morris P."/>
            <person name="Phuntmart V."/>
            <person name="Puiu D."/>
            <person name="Shetty J."/>
            <person name="Stajich J.E."/>
            <person name="Tripathy S."/>
            <person name="Wawra S."/>
            <person name="van West P."/>
            <person name="Whitty B.R."/>
            <person name="Coutinho P.M."/>
            <person name="Henrissat B."/>
            <person name="Martin F."/>
            <person name="Thomas P.D."/>
            <person name="Tyler B.M."/>
            <person name="De Vries R.P."/>
            <person name="Kamoun S."/>
            <person name="Yandell M."/>
            <person name="Tisserat N."/>
            <person name="Buell C.R."/>
        </authorList>
    </citation>
    <scope>NUCLEOTIDE SEQUENCE</scope>
    <source>
        <strain evidence="3">DAOM:BR144</strain>
    </source>
</reference>
<organism evidence="2 3">
    <name type="scientific">Globisporangium ultimum (strain ATCC 200006 / CBS 805.95 / DAOM BR144)</name>
    <name type="common">Pythium ultimum</name>
    <dbReference type="NCBI Taxonomy" id="431595"/>
    <lineage>
        <taxon>Eukaryota</taxon>
        <taxon>Sar</taxon>
        <taxon>Stramenopiles</taxon>
        <taxon>Oomycota</taxon>
        <taxon>Peronosporomycetes</taxon>
        <taxon>Pythiales</taxon>
        <taxon>Pythiaceae</taxon>
        <taxon>Globisporangium</taxon>
    </lineage>
</organism>